<dbReference type="InterPro" id="IPR051310">
    <property type="entry name" value="MCP_chemotaxis"/>
</dbReference>
<feature type="domain" description="HAMP" evidence="5">
    <location>
        <begin position="188"/>
        <end position="235"/>
    </location>
</feature>
<dbReference type="InterPro" id="IPR004090">
    <property type="entry name" value="Chemotax_Me-accpt_rcpt"/>
</dbReference>
<name>A0ABS4E057_9HYPH</name>
<dbReference type="Proteomes" id="UP000759443">
    <property type="component" value="Unassembled WGS sequence"/>
</dbReference>
<dbReference type="CDD" id="cd11386">
    <property type="entry name" value="MCP_signal"/>
    <property type="match status" value="1"/>
</dbReference>
<dbReference type="EMBL" id="JAGGJU010000007">
    <property type="protein sequence ID" value="MBP1851317.1"/>
    <property type="molecule type" value="Genomic_DNA"/>
</dbReference>
<dbReference type="InterPro" id="IPR009050">
    <property type="entry name" value="Globin-like_sf"/>
</dbReference>
<keyword evidence="3" id="KW-0807">Transducer</keyword>
<reference evidence="6 7" key="1">
    <citation type="submission" date="2021-03" db="EMBL/GenBank/DDBJ databases">
        <title>Genomic Encyclopedia of Type Strains, Phase IV (KMG-IV): sequencing the most valuable type-strain genomes for metagenomic binning, comparative biology and taxonomic classification.</title>
        <authorList>
            <person name="Goeker M."/>
        </authorList>
    </citation>
    <scope>NUCLEOTIDE SEQUENCE [LARGE SCALE GENOMIC DNA]</scope>
    <source>
        <strain evidence="6 7">DSM 21600</strain>
    </source>
</reference>
<sequence length="500" mass="54170">MTTETNRDLLQERLEFLEIDAKSSETLTALRPSLDSILGPVLDQFYIKMAAHPKLSRFFKDKAHMNGAKAAQTVHWGRLADGRFDGAYVDSVTSIGKTHARIGLEPRWYIGGYSALLIGLMRGILLRHWPSRFGRGKIEALADKLASVIKASMLDMDYSISVYLEALEAERRKLADERAQIENEQKYALEQLSQGLHALSTGDFQSRMTTELPENFRRMAEDYNRTVDQLSASFLSIRHASQEILDGTDNIARASGQVAQRTSEQAAGLQQSSTALEQLSISVGQTATNALKASTAVEETQARARDSGDVVNQAVDAMAAIERSSSEISQIIGVIDEIAFQTNLLALNAGVEAARAGDAGKGFAVVAQEVRQLAQRSADAAKEIKALILQSSSQVHHGVDLVSNTGAALTDMIERVSSINTFVADIATSARDQAVALNEVNLATRTIDTLTHENAEMMERSSAETQRLRGEVAGLVDLLARLKTGEADSIGTAILARAAA</sequence>
<evidence type="ECO:0000313" key="6">
    <source>
        <dbReference type="EMBL" id="MBP1851317.1"/>
    </source>
</evidence>
<accession>A0ABS4E057</accession>
<dbReference type="Gene3D" id="1.10.287.950">
    <property type="entry name" value="Methyl-accepting chemotaxis protein"/>
    <property type="match status" value="1"/>
</dbReference>
<evidence type="ECO:0000313" key="7">
    <source>
        <dbReference type="Proteomes" id="UP000759443"/>
    </source>
</evidence>
<dbReference type="InterPro" id="IPR004089">
    <property type="entry name" value="MCPsignal_dom"/>
</dbReference>
<dbReference type="SUPFAM" id="SSF58104">
    <property type="entry name" value="Methyl-accepting chemotaxis protein (MCP) signaling domain"/>
    <property type="match status" value="1"/>
</dbReference>
<dbReference type="Pfam" id="PF11563">
    <property type="entry name" value="Protoglobin"/>
    <property type="match status" value="1"/>
</dbReference>
<comment type="similarity">
    <text evidence="2">Belongs to the methyl-accepting chemotaxis (MCP) protein family.</text>
</comment>
<dbReference type="PANTHER" id="PTHR43531">
    <property type="entry name" value="PROTEIN ICFG"/>
    <property type="match status" value="1"/>
</dbReference>
<comment type="caution">
    <text evidence="6">The sequence shown here is derived from an EMBL/GenBank/DDBJ whole genome shotgun (WGS) entry which is preliminary data.</text>
</comment>
<evidence type="ECO:0000259" key="5">
    <source>
        <dbReference type="PROSITE" id="PS50885"/>
    </source>
</evidence>
<dbReference type="SMART" id="SM00283">
    <property type="entry name" value="MA"/>
    <property type="match status" value="1"/>
</dbReference>
<dbReference type="InterPro" id="IPR012292">
    <property type="entry name" value="Globin/Proto"/>
</dbReference>
<dbReference type="PRINTS" id="PR00260">
    <property type="entry name" value="CHEMTRNSDUCR"/>
</dbReference>
<gene>
    <name evidence="6" type="ORF">J2Z17_002762</name>
</gene>
<dbReference type="PANTHER" id="PTHR43531:SF11">
    <property type="entry name" value="METHYL-ACCEPTING CHEMOTAXIS PROTEIN 3"/>
    <property type="match status" value="1"/>
</dbReference>
<keyword evidence="7" id="KW-1185">Reference proteome</keyword>
<dbReference type="PROSITE" id="PS50885">
    <property type="entry name" value="HAMP"/>
    <property type="match status" value="1"/>
</dbReference>
<dbReference type="InterPro" id="IPR039379">
    <property type="entry name" value="Protoglobin_sensor_dom"/>
</dbReference>
<dbReference type="CDD" id="cd01068">
    <property type="entry name" value="globin_sensor"/>
    <property type="match status" value="1"/>
</dbReference>
<evidence type="ECO:0000256" key="1">
    <source>
        <dbReference type="ARBA" id="ARBA00022500"/>
    </source>
</evidence>
<evidence type="ECO:0000256" key="2">
    <source>
        <dbReference type="ARBA" id="ARBA00029447"/>
    </source>
</evidence>
<dbReference type="SUPFAM" id="SSF46458">
    <property type="entry name" value="Globin-like"/>
    <property type="match status" value="1"/>
</dbReference>
<protein>
    <submittedName>
        <fullName evidence="6">Methyl-accepting chemotaxis protein</fullName>
    </submittedName>
</protein>
<keyword evidence="1" id="KW-0145">Chemotaxis</keyword>
<feature type="domain" description="Methyl-accepting transducer" evidence="4">
    <location>
        <begin position="240"/>
        <end position="469"/>
    </location>
</feature>
<dbReference type="RefSeq" id="WP_209945913.1">
    <property type="nucleotide sequence ID" value="NZ_JAGGJU010000007.1"/>
</dbReference>
<dbReference type="PROSITE" id="PS50111">
    <property type="entry name" value="CHEMOTAXIS_TRANSDUC_2"/>
    <property type="match status" value="1"/>
</dbReference>
<dbReference type="Gene3D" id="1.10.490.10">
    <property type="entry name" value="Globins"/>
    <property type="match status" value="1"/>
</dbReference>
<evidence type="ECO:0000259" key="4">
    <source>
        <dbReference type="PROSITE" id="PS50111"/>
    </source>
</evidence>
<dbReference type="InterPro" id="IPR044398">
    <property type="entry name" value="Globin-sensor_dom"/>
</dbReference>
<dbReference type="Pfam" id="PF00015">
    <property type="entry name" value="MCPsignal"/>
    <property type="match status" value="1"/>
</dbReference>
<proteinExistence type="inferred from homology"/>
<organism evidence="6 7">
    <name type="scientific">Rhizobium halophytocola</name>
    <dbReference type="NCBI Taxonomy" id="735519"/>
    <lineage>
        <taxon>Bacteria</taxon>
        <taxon>Pseudomonadati</taxon>
        <taxon>Pseudomonadota</taxon>
        <taxon>Alphaproteobacteria</taxon>
        <taxon>Hyphomicrobiales</taxon>
        <taxon>Rhizobiaceae</taxon>
        <taxon>Rhizobium/Agrobacterium group</taxon>
        <taxon>Rhizobium</taxon>
    </lineage>
</organism>
<dbReference type="InterPro" id="IPR003660">
    <property type="entry name" value="HAMP_dom"/>
</dbReference>
<evidence type="ECO:0000256" key="3">
    <source>
        <dbReference type="PROSITE-ProRule" id="PRU00284"/>
    </source>
</evidence>